<dbReference type="PANTHER" id="PTHR21143:SF133">
    <property type="entry name" value="GUSTATORY AND PHEROMONE RECEPTOR 32A-RELATED"/>
    <property type="match status" value="1"/>
</dbReference>
<accession>A0A226EB97</accession>
<feature type="transmembrane region" description="Helical" evidence="8">
    <location>
        <begin position="434"/>
        <end position="452"/>
    </location>
</feature>
<keyword evidence="10" id="KW-1185">Reference proteome</keyword>
<evidence type="ECO:0000256" key="7">
    <source>
        <dbReference type="ARBA" id="ARBA00023224"/>
    </source>
</evidence>
<evidence type="ECO:0000256" key="4">
    <source>
        <dbReference type="ARBA" id="ARBA00022989"/>
    </source>
</evidence>
<dbReference type="GO" id="GO:0043025">
    <property type="term" value="C:neuronal cell body"/>
    <property type="evidence" value="ECO:0007669"/>
    <property type="project" value="TreeGrafter"/>
</dbReference>
<proteinExistence type="predicted"/>
<dbReference type="GO" id="GO:0030425">
    <property type="term" value="C:dendrite"/>
    <property type="evidence" value="ECO:0007669"/>
    <property type="project" value="TreeGrafter"/>
</dbReference>
<dbReference type="InterPro" id="IPR013604">
    <property type="entry name" value="7TM_chemorcpt"/>
</dbReference>
<evidence type="ECO:0000256" key="3">
    <source>
        <dbReference type="ARBA" id="ARBA00022692"/>
    </source>
</evidence>
<protein>
    <recommendedName>
        <fullName evidence="11">Gustatory receptor</fullName>
    </recommendedName>
</protein>
<keyword evidence="4 8" id="KW-1133">Transmembrane helix</keyword>
<evidence type="ECO:0000256" key="6">
    <source>
        <dbReference type="ARBA" id="ARBA00023170"/>
    </source>
</evidence>
<comment type="subcellular location">
    <subcellularLocation>
        <location evidence="1">Cell membrane</location>
        <topology evidence="1">Multi-pass membrane protein</topology>
    </subcellularLocation>
</comment>
<keyword evidence="5 8" id="KW-0472">Membrane</keyword>
<feature type="transmembrane region" description="Helical" evidence="8">
    <location>
        <begin position="201"/>
        <end position="222"/>
    </location>
</feature>
<feature type="transmembrane region" description="Helical" evidence="8">
    <location>
        <begin position="95"/>
        <end position="113"/>
    </location>
</feature>
<reference evidence="9 10" key="1">
    <citation type="submission" date="2015-12" db="EMBL/GenBank/DDBJ databases">
        <title>The genome of Folsomia candida.</title>
        <authorList>
            <person name="Faddeeva A."/>
            <person name="Derks M.F."/>
            <person name="Anvar Y."/>
            <person name="Smit S."/>
            <person name="Van Straalen N."/>
            <person name="Roelofs D."/>
        </authorList>
    </citation>
    <scope>NUCLEOTIDE SEQUENCE [LARGE SCALE GENOMIC DNA]</scope>
    <source>
        <strain evidence="9 10">VU population</strain>
        <tissue evidence="9">Whole body</tissue>
    </source>
</reference>
<keyword evidence="6" id="KW-0675">Receptor</keyword>
<sequence length="458" mass="51741">MTSFNQLHINFDNYYTSYQIEIPGKDSSEKIREQSGTSIQNQSLLAAVTKESLMPLRISQIAGFFPIPIRPRRNGDNTSASLELPATFSLVATPSAWWTFVLIAISFFPIISFQAEAERFADYSVAFESLGRNTFRTISVLWTLLGNGCPCLARVDVILQRRRFLRFWTNFLEMLGQFDVVLTGNNVLSPKKFGSSLTKKFLVHVILNFAAVSVGMYGGLAFSFQYEGRIDIYIMGILQDGFLKVLGVMQVFGFTLMIFFLLVYNHCLATILNELDKGGQNRDEMAENLIKLYKLVDDQVHEFNGLCNYTMVLGVMYNFMSVLFYGYFVMLFSALGETLSLLINAVNCLFLMAWFVWFGKECSEVAGKSREIARKLAFLGYGGNDKTQFVSVKSVEAQGSRNSRKRWGYKTAIGYIQSCPLTIETSIFDMNLKLLLSIFAAISTYLVVIVQFQSVDHS</sequence>
<dbReference type="GO" id="GO:0007165">
    <property type="term" value="P:signal transduction"/>
    <property type="evidence" value="ECO:0007669"/>
    <property type="project" value="UniProtKB-KW"/>
</dbReference>
<dbReference type="PANTHER" id="PTHR21143">
    <property type="entry name" value="INVERTEBRATE GUSTATORY RECEPTOR"/>
    <property type="match status" value="1"/>
</dbReference>
<dbReference type="GO" id="GO:0030424">
    <property type="term" value="C:axon"/>
    <property type="evidence" value="ECO:0007669"/>
    <property type="project" value="TreeGrafter"/>
</dbReference>
<dbReference type="Pfam" id="PF08395">
    <property type="entry name" value="7tm_7"/>
    <property type="match status" value="1"/>
</dbReference>
<evidence type="ECO:0008006" key="11">
    <source>
        <dbReference type="Google" id="ProtNLM"/>
    </source>
</evidence>
<name>A0A226EB97_FOLCA</name>
<keyword evidence="3 8" id="KW-0812">Transmembrane</keyword>
<dbReference type="GO" id="GO:0050909">
    <property type="term" value="P:sensory perception of taste"/>
    <property type="evidence" value="ECO:0007669"/>
    <property type="project" value="InterPro"/>
</dbReference>
<evidence type="ECO:0000256" key="2">
    <source>
        <dbReference type="ARBA" id="ARBA00022475"/>
    </source>
</evidence>
<feature type="transmembrane region" description="Helical" evidence="8">
    <location>
        <begin position="242"/>
        <end position="264"/>
    </location>
</feature>
<dbReference type="GO" id="GO:0008049">
    <property type="term" value="P:male courtship behavior"/>
    <property type="evidence" value="ECO:0007669"/>
    <property type="project" value="TreeGrafter"/>
</dbReference>
<gene>
    <name evidence="9" type="ORF">Fcan01_10488</name>
</gene>
<organism evidence="9 10">
    <name type="scientific">Folsomia candida</name>
    <name type="common">Springtail</name>
    <dbReference type="NCBI Taxonomy" id="158441"/>
    <lineage>
        <taxon>Eukaryota</taxon>
        <taxon>Metazoa</taxon>
        <taxon>Ecdysozoa</taxon>
        <taxon>Arthropoda</taxon>
        <taxon>Hexapoda</taxon>
        <taxon>Collembola</taxon>
        <taxon>Entomobryomorpha</taxon>
        <taxon>Isotomoidea</taxon>
        <taxon>Isotomidae</taxon>
        <taxon>Proisotominae</taxon>
        <taxon>Folsomia</taxon>
    </lineage>
</organism>
<dbReference type="Proteomes" id="UP000198287">
    <property type="component" value="Unassembled WGS sequence"/>
</dbReference>
<evidence type="ECO:0000256" key="1">
    <source>
        <dbReference type="ARBA" id="ARBA00004651"/>
    </source>
</evidence>
<feature type="transmembrane region" description="Helical" evidence="8">
    <location>
        <begin position="341"/>
        <end position="359"/>
    </location>
</feature>
<keyword evidence="2" id="KW-1003">Cell membrane</keyword>
<evidence type="ECO:0000313" key="10">
    <source>
        <dbReference type="Proteomes" id="UP000198287"/>
    </source>
</evidence>
<dbReference type="GO" id="GO:0005886">
    <property type="term" value="C:plasma membrane"/>
    <property type="evidence" value="ECO:0007669"/>
    <property type="project" value="UniProtKB-SubCell"/>
</dbReference>
<dbReference type="OrthoDB" id="8298850at2759"/>
<keyword evidence="7" id="KW-0807">Transducer</keyword>
<dbReference type="GO" id="GO:0007635">
    <property type="term" value="P:chemosensory behavior"/>
    <property type="evidence" value="ECO:0007669"/>
    <property type="project" value="TreeGrafter"/>
</dbReference>
<evidence type="ECO:0000313" key="9">
    <source>
        <dbReference type="EMBL" id="OXA53956.1"/>
    </source>
</evidence>
<comment type="caution">
    <text evidence="9">The sequence shown here is derived from an EMBL/GenBank/DDBJ whole genome shotgun (WGS) entry which is preliminary data.</text>
</comment>
<evidence type="ECO:0000256" key="8">
    <source>
        <dbReference type="SAM" id="Phobius"/>
    </source>
</evidence>
<dbReference type="AlphaFoldDB" id="A0A226EB97"/>
<dbReference type="EMBL" id="LNIX01000005">
    <property type="protein sequence ID" value="OXA53956.1"/>
    <property type="molecule type" value="Genomic_DNA"/>
</dbReference>
<feature type="transmembrane region" description="Helical" evidence="8">
    <location>
        <begin position="315"/>
        <end position="335"/>
    </location>
</feature>
<evidence type="ECO:0000256" key="5">
    <source>
        <dbReference type="ARBA" id="ARBA00023136"/>
    </source>
</evidence>